<evidence type="ECO:0000313" key="1">
    <source>
        <dbReference type="EMBL" id="CAC5397888.1"/>
    </source>
</evidence>
<dbReference type="EMBL" id="CACVKT020005775">
    <property type="protein sequence ID" value="CAC5397888.1"/>
    <property type="molecule type" value="Genomic_DNA"/>
</dbReference>
<reference evidence="1 2" key="1">
    <citation type="submission" date="2020-06" db="EMBL/GenBank/DDBJ databases">
        <authorList>
            <person name="Li R."/>
            <person name="Bekaert M."/>
        </authorList>
    </citation>
    <scope>NUCLEOTIDE SEQUENCE [LARGE SCALE GENOMIC DNA]</scope>
    <source>
        <strain evidence="2">wild</strain>
    </source>
</reference>
<dbReference type="Proteomes" id="UP000507470">
    <property type="component" value="Unassembled WGS sequence"/>
</dbReference>
<accession>A0A6J8CN15</accession>
<evidence type="ECO:0000313" key="2">
    <source>
        <dbReference type="Proteomes" id="UP000507470"/>
    </source>
</evidence>
<dbReference type="AlphaFoldDB" id="A0A6J8CN15"/>
<sequence length="263" mass="30065">MTDLYIIVPELYGGLRNDLCNDASVSIDNCIFESVDDFAKHKLPPPSYIFQSQIFSQLCKIRIVTKLLECYSNVTYSCPYYRDNGPALMNVEAFKAFIIGTCVNRNVLEDGITCMGSKQSDMIAHVNRNCLTYELVEYNVWDVYTDTPGWTWHRYCSLMITGIQCSVNKTQELGCSDEFYDFLLHSSYVRLPIECLEPNSTKFKWLDMYMEIPTMLSESQNKIDREEPNTTIDNIVSSATCNNMSHFSVIALNLISLAVSSRK</sequence>
<proteinExistence type="predicted"/>
<name>A0A6J8CN15_MYTCO</name>
<dbReference type="OrthoDB" id="6050405at2759"/>
<organism evidence="1 2">
    <name type="scientific">Mytilus coruscus</name>
    <name type="common">Sea mussel</name>
    <dbReference type="NCBI Taxonomy" id="42192"/>
    <lineage>
        <taxon>Eukaryota</taxon>
        <taxon>Metazoa</taxon>
        <taxon>Spiralia</taxon>
        <taxon>Lophotrochozoa</taxon>
        <taxon>Mollusca</taxon>
        <taxon>Bivalvia</taxon>
        <taxon>Autobranchia</taxon>
        <taxon>Pteriomorphia</taxon>
        <taxon>Mytilida</taxon>
        <taxon>Mytiloidea</taxon>
        <taxon>Mytilidae</taxon>
        <taxon>Mytilinae</taxon>
        <taxon>Mytilus</taxon>
    </lineage>
</organism>
<protein>
    <submittedName>
        <fullName evidence="1">Uncharacterized protein</fullName>
    </submittedName>
</protein>
<keyword evidence="2" id="KW-1185">Reference proteome</keyword>
<gene>
    <name evidence="1" type="ORF">MCOR_32296</name>
</gene>